<gene>
    <name evidence="6" type="ORF">H9L12_08385</name>
</gene>
<dbReference type="Gene3D" id="1.10.150.130">
    <property type="match status" value="1"/>
</dbReference>
<dbReference type="PROSITE" id="PS51898">
    <property type="entry name" value="TYR_RECOMBINASE"/>
    <property type="match status" value="1"/>
</dbReference>
<dbReference type="Pfam" id="PF13356">
    <property type="entry name" value="Arm-DNA-bind_3"/>
    <property type="match status" value="1"/>
</dbReference>
<dbReference type="GO" id="GO:0003677">
    <property type="term" value="F:DNA binding"/>
    <property type="evidence" value="ECO:0007669"/>
    <property type="project" value="UniProtKB-KW"/>
</dbReference>
<evidence type="ECO:0000256" key="1">
    <source>
        <dbReference type="ARBA" id="ARBA00008857"/>
    </source>
</evidence>
<keyword evidence="2" id="KW-0229">DNA integration</keyword>
<proteinExistence type="inferred from homology"/>
<dbReference type="SUPFAM" id="SSF56349">
    <property type="entry name" value="DNA breaking-rejoining enzymes"/>
    <property type="match status" value="1"/>
</dbReference>
<dbReference type="GO" id="GO:0006310">
    <property type="term" value="P:DNA recombination"/>
    <property type="evidence" value="ECO:0007669"/>
    <property type="project" value="UniProtKB-KW"/>
</dbReference>
<evidence type="ECO:0000259" key="5">
    <source>
        <dbReference type="PROSITE" id="PS51898"/>
    </source>
</evidence>
<feature type="domain" description="Tyr recombinase" evidence="5">
    <location>
        <begin position="186"/>
        <end position="363"/>
    </location>
</feature>
<dbReference type="InterPro" id="IPR002104">
    <property type="entry name" value="Integrase_catalytic"/>
</dbReference>
<dbReference type="Gene3D" id="1.10.443.10">
    <property type="entry name" value="Intergrase catalytic core"/>
    <property type="match status" value="1"/>
</dbReference>
<keyword evidence="3" id="KW-0238">DNA-binding</keyword>
<sequence length="386" mass="42615">MLTDAKIAALKPPVAGQAEHPDHKVTGLRLRIGSSGKKTWIVRRRVGPKVLNKKVGTYPPMGLAAARKAAERILEALASDGTTDALDRTFGAVAETWIEKVAKPKNDSWKLQERRLEMHVLPTWGERKIQSIKRSDVRELIEGIEGDVLPNRVLSQVKTIFRFALSRDWIEASPIEGIEKPKSETPRDRVLDMNESKAVWEAAEHMGYPFGPYVRVLQLTAQRRTEVAAMRWDAVDLDAGTWTLTAEDTKGDRATLVPLSRPVVEILKAVPRIGPFVFTSDGETHISGFAKGKARLDKFLKASGAVLKPWTLHDLRRTAATHMVRLGVSEEVVGRILNHAVKGVTAKVYALHSYAPEKRSALDRWAADLARAIDGASGSTVVSIRG</sequence>
<organism evidence="6 7">
    <name type="scientific">Sphingomonas rhizophila</name>
    <dbReference type="NCBI Taxonomy" id="2071607"/>
    <lineage>
        <taxon>Bacteria</taxon>
        <taxon>Pseudomonadati</taxon>
        <taxon>Pseudomonadota</taxon>
        <taxon>Alphaproteobacteria</taxon>
        <taxon>Sphingomonadales</taxon>
        <taxon>Sphingomonadaceae</taxon>
        <taxon>Sphingomonas</taxon>
    </lineage>
</organism>
<dbReference type="Pfam" id="PF22022">
    <property type="entry name" value="Phage_int_M"/>
    <property type="match status" value="1"/>
</dbReference>
<protein>
    <submittedName>
        <fullName evidence="6">Tyrosine-type recombinase/integrase</fullName>
    </submittedName>
</protein>
<evidence type="ECO:0000313" key="7">
    <source>
        <dbReference type="Proteomes" id="UP000515955"/>
    </source>
</evidence>
<dbReference type="PANTHER" id="PTHR30629:SF2">
    <property type="entry name" value="PROPHAGE INTEGRASE INTS-RELATED"/>
    <property type="match status" value="1"/>
</dbReference>
<dbReference type="Proteomes" id="UP000515955">
    <property type="component" value="Chromosome"/>
</dbReference>
<dbReference type="InterPro" id="IPR038488">
    <property type="entry name" value="Integrase_DNA-bd_sf"/>
</dbReference>
<dbReference type="InterPro" id="IPR053876">
    <property type="entry name" value="Phage_int_M"/>
</dbReference>
<dbReference type="Pfam" id="PF00589">
    <property type="entry name" value="Phage_integrase"/>
    <property type="match status" value="1"/>
</dbReference>
<name>A0A7G9S924_9SPHN</name>
<dbReference type="InterPro" id="IPR025166">
    <property type="entry name" value="Integrase_DNA_bind_dom"/>
</dbReference>
<dbReference type="GO" id="GO:0015074">
    <property type="term" value="P:DNA integration"/>
    <property type="evidence" value="ECO:0007669"/>
    <property type="project" value="UniProtKB-KW"/>
</dbReference>
<dbReference type="InterPro" id="IPR010998">
    <property type="entry name" value="Integrase_recombinase_N"/>
</dbReference>
<comment type="similarity">
    <text evidence="1">Belongs to the 'phage' integrase family.</text>
</comment>
<dbReference type="RefSeq" id="WP_187541349.1">
    <property type="nucleotide sequence ID" value="NZ_CP060717.1"/>
</dbReference>
<dbReference type="InterPro" id="IPR013762">
    <property type="entry name" value="Integrase-like_cat_sf"/>
</dbReference>
<dbReference type="KEGG" id="srhi:H9L12_08385"/>
<dbReference type="AlphaFoldDB" id="A0A7G9S924"/>
<evidence type="ECO:0000256" key="4">
    <source>
        <dbReference type="ARBA" id="ARBA00023172"/>
    </source>
</evidence>
<evidence type="ECO:0000256" key="2">
    <source>
        <dbReference type="ARBA" id="ARBA00022908"/>
    </source>
</evidence>
<reference evidence="6 7" key="1">
    <citation type="submission" date="2020-08" db="EMBL/GenBank/DDBJ databases">
        <title>Genome sequence of Sphingomonas rhizophila KACC 19189T.</title>
        <authorList>
            <person name="Hyun D.-W."/>
            <person name="Bae J.-W."/>
        </authorList>
    </citation>
    <scope>NUCLEOTIDE SEQUENCE [LARGE SCALE GENOMIC DNA]</scope>
    <source>
        <strain evidence="6 7">KACC 19189</strain>
    </source>
</reference>
<evidence type="ECO:0000256" key="3">
    <source>
        <dbReference type="ARBA" id="ARBA00023125"/>
    </source>
</evidence>
<dbReference type="EMBL" id="CP060717">
    <property type="protein sequence ID" value="QNN64349.1"/>
    <property type="molecule type" value="Genomic_DNA"/>
</dbReference>
<dbReference type="InterPro" id="IPR050808">
    <property type="entry name" value="Phage_Integrase"/>
</dbReference>
<dbReference type="PANTHER" id="PTHR30629">
    <property type="entry name" value="PROPHAGE INTEGRASE"/>
    <property type="match status" value="1"/>
</dbReference>
<evidence type="ECO:0000313" key="6">
    <source>
        <dbReference type="EMBL" id="QNN64349.1"/>
    </source>
</evidence>
<dbReference type="InterPro" id="IPR011010">
    <property type="entry name" value="DNA_brk_join_enz"/>
</dbReference>
<accession>A0A7G9S924</accession>
<keyword evidence="4" id="KW-0233">DNA recombination</keyword>
<dbReference type="CDD" id="cd00801">
    <property type="entry name" value="INT_P4_C"/>
    <property type="match status" value="1"/>
</dbReference>
<keyword evidence="7" id="KW-1185">Reference proteome</keyword>
<dbReference type="Gene3D" id="3.30.160.390">
    <property type="entry name" value="Integrase, DNA-binding domain"/>
    <property type="match status" value="1"/>
</dbReference>